<evidence type="ECO:0000313" key="4">
    <source>
        <dbReference type="Proteomes" id="UP000304928"/>
    </source>
</evidence>
<dbReference type="AlphaFoldDB" id="A0A4S9AXJ8"/>
<accession>A0A4S9AXJ8</accession>
<evidence type="ECO:0000256" key="1">
    <source>
        <dbReference type="SAM" id="MobiDB-lite"/>
    </source>
</evidence>
<gene>
    <name evidence="3" type="ORF">D6D15_08464</name>
</gene>
<name>A0A4S9AXJ8_AURPU</name>
<dbReference type="InterPro" id="IPR048273">
    <property type="entry name" value="Luciferase"/>
</dbReference>
<evidence type="ECO:0000259" key="2">
    <source>
        <dbReference type="Pfam" id="PF17648"/>
    </source>
</evidence>
<organism evidence="3 4">
    <name type="scientific">Aureobasidium pullulans</name>
    <name type="common">Black yeast</name>
    <name type="synonym">Pullularia pullulans</name>
    <dbReference type="NCBI Taxonomy" id="5580"/>
    <lineage>
        <taxon>Eukaryota</taxon>
        <taxon>Fungi</taxon>
        <taxon>Dikarya</taxon>
        <taxon>Ascomycota</taxon>
        <taxon>Pezizomycotina</taxon>
        <taxon>Dothideomycetes</taxon>
        <taxon>Dothideomycetidae</taxon>
        <taxon>Dothideales</taxon>
        <taxon>Saccotheciaceae</taxon>
        <taxon>Aureobasidium</taxon>
    </lineage>
</organism>
<comment type="caution">
    <text evidence="3">The sequence shown here is derived from an EMBL/GenBank/DDBJ whole genome shotgun (WGS) entry which is preliminary data.</text>
</comment>
<feature type="region of interest" description="Disordered" evidence="1">
    <location>
        <begin position="107"/>
        <end position="130"/>
    </location>
</feature>
<feature type="domain" description="Luciferase" evidence="2">
    <location>
        <begin position="176"/>
        <end position="248"/>
    </location>
</feature>
<protein>
    <recommendedName>
        <fullName evidence="2">Luciferase domain-containing protein</fullName>
    </recommendedName>
</protein>
<dbReference type="PANTHER" id="PTHR38695">
    <property type="entry name" value="AMINO ACID PERMEASE_ SLC12A DOMAIN-CONTAINING PROTEIN"/>
    <property type="match status" value="1"/>
</dbReference>
<dbReference type="InterPro" id="IPR040841">
    <property type="entry name" value="Luciferase_dom"/>
</dbReference>
<dbReference type="EMBL" id="QZAR01000201">
    <property type="protein sequence ID" value="THW84909.1"/>
    <property type="molecule type" value="Genomic_DNA"/>
</dbReference>
<proteinExistence type="predicted"/>
<evidence type="ECO:0000313" key="3">
    <source>
        <dbReference type="EMBL" id="THW84909.1"/>
    </source>
</evidence>
<dbReference type="Proteomes" id="UP000304928">
    <property type="component" value="Unassembled WGS sequence"/>
</dbReference>
<dbReference type="Pfam" id="PF17648">
    <property type="entry name" value="Luciferase"/>
    <property type="match status" value="1"/>
</dbReference>
<sequence length="281" mass="31123">MASRPGRRHLDSMNTLKIFNHSPKTALSSMTFSYTHLAAITILLPTLRHLYLDYQSFIALGPGGTPKTILGYCKVKALAMFALRDPYAPPKIPWSMTKREGCLPQLPQRSGPRPSTLGIAPHRQTNQKPSQEVYEKLADALHAIANDNLHLLEGTSCFEKHGTGIFTDSPLRRTCGGEICHAHPSDGSLHLTLHPADAKIMLEAGWGERHPLARGGWMERFVPGGFAMIYAPRDDDELKVVLEIVRAAAWYVGGEEIKSENDKRRDSGQEWVDAPVVEILA</sequence>
<reference evidence="3 4" key="1">
    <citation type="submission" date="2018-10" db="EMBL/GenBank/DDBJ databases">
        <title>Fifty Aureobasidium pullulans genomes reveal a recombining polyextremotolerant generalist.</title>
        <authorList>
            <person name="Gostincar C."/>
            <person name="Turk M."/>
            <person name="Zajc J."/>
            <person name="Gunde-Cimerman N."/>
        </authorList>
    </citation>
    <scope>NUCLEOTIDE SEQUENCE [LARGE SCALE GENOMIC DNA]</scope>
    <source>
        <strain evidence="3 4">EXF-10507</strain>
    </source>
</reference>
<dbReference type="PANTHER" id="PTHR38695:SF1">
    <property type="entry name" value="AMINO ACID PERMEASE_ SLC12A DOMAIN-CONTAINING PROTEIN"/>
    <property type="match status" value="1"/>
</dbReference>